<gene>
    <name evidence="2" type="ORF">BVC80_1835g641</name>
</gene>
<evidence type="ECO:0000256" key="1">
    <source>
        <dbReference type="SAM" id="MobiDB-lite"/>
    </source>
</evidence>
<feature type="compositionally biased region" description="Basic and acidic residues" evidence="1">
    <location>
        <begin position="119"/>
        <end position="141"/>
    </location>
</feature>
<dbReference type="STRING" id="56857.A0A200R643"/>
<comment type="caution">
    <text evidence="2">The sequence shown here is derived from an EMBL/GenBank/DDBJ whole genome shotgun (WGS) entry which is preliminary data.</text>
</comment>
<evidence type="ECO:0000313" key="3">
    <source>
        <dbReference type="Proteomes" id="UP000195402"/>
    </source>
</evidence>
<feature type="region of interest" description="Disordered" evidence="1">
    <location>
        <begin position="62"/>
        <end position="178"/>
    </location>
</feature>
<dbReference type="PANTHER" id="PTHR48227">
    <property type="entry name" value="DNA TOPOISOMERASE 1-LIKE"/>
    <property type="match status" value="1"/>
</dbReference>
<sequence>MKTISGSVVSSKPVSLSKAASIMNTFISVDTGAPGALSVYLRRTTDAFNELLQFHSNLKAERSDRKRKTGPLETLENVNLIDTEENHREHKFAEDEELGIESEGRKIETTKKKKKKNKMKSEYDHEVEERVSARDEVEKSKERKKRKKEEAEDGGFDNSEERHRKKKKKKKRKHEIEN</sequence>
<protein>
    <submittedName>
        <fullName evidence="2">Uncharacterized protein</fullName>
    </submittedName>
</protein>
<dbReference type="Proteomes" id="UP000195402">
    <property type="component" value="Unassembled WGS sequence"/>
</dbReference>
<dbReference type="PANTHER" id="PTHR48227:SF1">
    <property type="entry name" value="DNA LIGASE 1-LIKE"/>
    <property type="match status" value="1"/>
</dbReference>
<dbReference type="FunCoup" id="A0A200R643">
    <property type="interactions" value="4"/>
</dbReference>
<name>A0A200R643_MACCD</name>
<reference evidence="2 3" key="1">
    <citation type="journal article" date="2017" name="Mol. Plant">
        <title>The Genome of Medicinal Plant Macleaya cordata Provides New Insights into Benzylisoquinoline Alkaloids Metabolism.</title>
        <authorList>
            <person name="Liu X."/>
            <person name="Liu Y."/>
            <person name="Huang P."/>
            <person name="Ma Y."/>
            <person name="Qing Z."/>
            <person name="Tang Q."/>
            <person name="Cao H."/>
            <person name="Cheng P."/>
            <person name="Zheng Y."/>
            <person name="Yuan Z."/>
            <person name="Zhou Y."/>
            <person name="Liu J."/>
            <person name="Tang Z."/>
            <person name="Zhuo Y."/>
            <person name="Zhang Y."/>
            <person name="Yu L."/>
            <person name="Huang J."/>
            <person name="Yang P."/>
            <person name="Peng Q."/>
            <person name="Zhang J."/>
            <person name="Jiang W."/>
            <person name="Zhang Z."/>
            <person name="Lin K."/>
            <person name="Ro D.K."/>
            <person name="Chen X."/>
            <person name="Xiong X."/>
            <person name="Shang Y."/>
            <person name="Huang S."/>
            <person name="Zeng J."/>
        </authorList>
    </citation>
    <scope>NUCLEOTIDE SEQUENCE [LARGE SCALE GENOMIC DNA]</scope>
    <source>
        <strain evidence="3">cv. BLH2017</strain>
        <tissue evidence="2">Root</tissue>
    </source>
</reference>
<feature type="compositionally biased region" description="Basic residues" evidence="1">
    <location>
        <begin position="163"/>
        <end position="178"/>
    </location>
</feature>
<organism evidence="2 3">
    <name type="scientific">Macleaya cordata</name>
    <name type="common">Five-seeded plume-poppy</name>
    <name type="synonym">Bocconia cordata</name>
    <dbReference type="NCBI Taxonomy" id="56857"/>
    <lineage>
        <taxon>Eukaryota</taxon>
        <taxon>Viridiplantae</taxon>
        <taxon>Streptophyta</taxon>
        <taxon>Embryophyta</taxon>
        <taxon>Tracheophyta</taxon>
        <taxon>Spermatophyta</taxon>
        <taxon>Magnoliopsida</taxon>
        <taxon>Ranunculales</taxon>
        <taxon>Papaveraceae</taxon>
        <taxon>Papaveroideae</taxon>
        <taxon>Macleaya</taxon>
    </lineage>
</organism>
<dbReference type="EMBL" id="MVGT01000437">
    <property type="protein sequence ID" value="OVA18212.1"/>
    <property type="molecule type" value="Genomic_DNA"/>
</dbReference>
<dbReference type="AlphaFoldDB" id="A0A200R643"/>
<accession>A0A200R643</accession>
<dbReference type="InParanoid" id="A0A200R643"/>
<proteinExistence type="predicted"/>
<evidence type="ECO:0000313" key="2">
    <source>
        <dbReference type="EMBL" id="OVA18212.1"/>
    </source>
</evidence>
<keyword evidence="3" id="KW-1185">Reference proteome</keyword>
<feature type="compositionally biased region" description="Basic and acidic residues" evidence="1">
    <location>
        <begin position="84"/>
        <end position="93"/>
    </location>
</feature>
<dbReference type="OMA" id="AHDYEGE"/>
<dbReference type="OrthoDB" id="696117at2759"/>